<feature type="transmembrane region" description="Helical" evidence="1">
    <location>
        <begin position="83"/>
        <end position="110"/>
    </location>
</feature>
<dbReference type="AlphaFoldDB" id="A0A2K8NUS2"/>
<accession>A0A2K8NUS2</accession>
<keyword evidence="1" id="KW-0472">Membrane</keyword>
<organism evidence="2 3">
    <name type="scientific">Williamsoniiplasma luminosum</name>
    <dbReference type="NCBI Taxonomy" id="214888"/>
    <lineage>
        <taxon>Bacteria</taxon>
        <taxon>Bacillati</taxon>
        <taxon>Mycoplasmatota</taxon>
        <taxon>Mollicutes</taxon>
        <taxon>Entomoplasmatales</taxon>
        <taxon>Williamsoniiplasma</taxon>
    </lineage>
</organism>
<feature type="transmembrane region" description="Helical" evidence="1">
    <location>
        <begin position="20"/>
        <end position="41"/>
    </location>
</feature>
<dbReference type="OrthoDB" id="391981at2"/>
<proteinExistence type="predicted"/>
<dbReference type="Proteomes" id="UP000232063">
    <property type="component" value="Chromosome"/>
</dbReference>
<keyword evidence="1" id="KW-1133">Transmembrane helix</keyword>
<feature type="transmembrane region" description="Helical" evidence="1">
    <location>
        <begin position="53"/>
        <end position="77"/>
    </location>
</feature>
<evidence type="ECO:0000256" key="1">
    <source>
        <dbReference type="SAM" id="Phobius"/>
    </source>
</evidence>
<keyword evidence="3" id="KW-1185">Reference proteome</keyword>
<dbReference type="RefSeq" id="WP_025734802.1">
    <property type="nucleotide sequence ID" value="NZ_CP024963.1"/>
</dbReference>
<dbReference type="EMBL" id="CP024963">
    <property type="protein sequence ID" value="ATZ17592.1"/>
    <property type="molecule type" value="Genomic_DNA"/>
</dbReference>
<evidence type="ECO:0000313" key="3">
    <source>
        <dbReference type="Proteomes" id="UP000232063"/>
    </source>
</evidence>
<dbReference type="KEGG" id="elj:ELUMI_v1c08710"/>
<keyword evidence="1" id="KW-0812">Transmembrane</keyword>
<sequence>MQTCWLCSKIIKPWHLVRKGIVGGTSGGVFASGIFAGNYIVHMGCGKKYTRFMSPFIILIILASVGGFAMAIASGIIPDEKSSLAYVLMIVGITLMAVSFFVISIIGHYICKSKVRKLDLADEFIDLETKTRIEKQDALLNHELEEFEKKDQDKKE</sequence>
<name>A0A2K8NUS2_9MOLU</name>
<evidence type="ECO:0000313" key="2">
    <source>
        <dbReference type="EMBL" id="ATZ17592.1"/>
    </source>
</evidence>
<reference evidence="2 3" key="1">
    <citation type="submission" date="2017-11" db="EMBL/GenBank/DDBJ databases">
        <title>Genome sequence of Entomoplasma luminosum PIMN-1 (ATCC 49195).</title>
        <authorList>
            <person name="Lo W.-S."/>
            <person name="Gasparich G.E."/>
            <person name="Kuo C.-H."/>
        </authorList>
    </citation>
    <scope>NUCLEOTIDE SEQUENCE [LARGE SCALE GENOMIC DNA]</scope>
    <source>
        <strain evidence="2 3">PIMN-1</strain>
    </source>
</reference>
<gene>
    <name evidence="2" type="ORF">ELUMI_v1c08710</name>
</gene>
<protein>
    <submittedName>
        <fullName evidence="2">Uncharacterized protein</fullName>
    </submittedName>
</protein>